<organism evidence="1 2">
    <name type="scientific">Pararcticibacter amylolyticus</name>
    <dbReference type="NCBI Taxonomy" id="2173175"/>
    <lineage>
        <taxon>Bacteria</taxon>
        <taxon>Pseudomonadati</taxon>
        <taxon>Bacteroidota</taxon>
        <taxon>Sphingobacteriia</taxon>
        <taxon>Sphingobacteriales</taxon>
        <taxon>Sphingobacteriaceae</taxon>
        <taxon>Pararcticibacter</taxon>
    </lineage>
</organism>
<sequence length="59" mass="6604">MPEQASCKHTYKKTVVNGYFGWGIFTGFDPRYAVYAGVNLNVDSVTGLLPVNRLYTKSK</sequence>
<gene>
    <name evidence="1" type="ORF">DDR33_13035</name>
</gene>
<proteinExistence type="predicted"/>
<evidence type="ECO:0000313" key="2">
    <source>
        <dbReference type="Proteomes" id="UP000245647"/>
    </source>
</evidence>
<name>A0A2U2PFH9_9SPHI</name>
<comment type="caution">
    <text evidence="1">The sequence shown here is derived from an EMBL/GenBank/DDBJ whole genome shotgun (WGS) entry which is preliminary data.</text>
</comment>
<reference evidence="1 2" key="1">
    <citation type="submission" date="2018-04" db="EMBL/GenBank/DDBJ databases">
        <title>Pedobacter chongqingensis sp. nov., isolated from a rottenly hemp rope.</title>
        <authorList>
            <person name="Cai Y."/>
        </authorList>
    </citation>
    <scope>NUCLEOTIDE SEQUENCE [LARGE SCALE GENOMIC DNA]</scope>
    <source>
        <strain evidence="1 2">FJ4-8</strain>
    </source>
</reference>
<evidence type="ECO:0000313" key="1">
    <source>
        <dbReference type="EMBL" id="PWG80120.1"/>
    </source>
</evidence>
<dbReference type="EMBL" id="QEAS01000010">
    <property type="protein sequence ID" value="PWG80120.1"/>
    <property type="molecule type" value="Genomic_DNA"/>
</dbReference>
<keyword evidence="2" id="KW-1185">Reference proteome</keyword>
<accession>A0A2U2PFH9</accession>
<protein>
    <submittedName>
        <fullName evidence="1">Uncharacterized protein</fullName>
    </submittedName>
</protein>
<dbReference type="Proteomes" id="UP000245647">
    <property type="component" value="Unassembled WGS sequence"/>
</dbReference>
<dbReference type="AlphaFoldDB" id="A0A2U2PFH9"/>